<dbReference type="SUPFAM" id="SSF90123">
    <property type="entry name" value="ABC transporter transmembrane region"/>
    <property type="match status" value="1"/>
</dbReference>
<feature type="domain" description="ABC transporter" evidence="8">
    <location>
        <begin position="318"/>
        <end position="539"/>
    </location>
</feature>
<accession>A0A7S7NVJ9</accession>
<dbReference type="PANTHER" id="PTHR43394:SF4">
    <property type="entry name" value="TOXIN SECRETION ABC TRANSPORTER ATP-BINDING PROTEIN"/>
    <property type="match status" value="1"/>
</dbReference>
<dbReference type="EMBL" id="CP063849">
    <property type="protein sequence ID" value="QOY90597.1"/>
    <property type="molecule type" value="Genomic_DNA"/>
</dbReference>
<reference evidence="10 11" key="1">
    <citation type="submission" date="2020-10" db="EMBL/GenBank/DDBJ databases">
        <title>Complete genome sequence of Paludibaculum fermentans P105T, a facultatively anaerobic acidobacterium capable of dissimilatory Fe(III) reduction.</title>
        <authorList>
            <person name="Dedysh S.N."/>
            <person name="Beletsky A.V."/>
            <person name="Kulichevskaya I.S."/>
            <person name="Mardanov A.V."/>
            <person name="Ravin N.V."/>
        </authorList>
    </citation>
    <scope>NUCLEOTIDE SEQUENCE [LARGE SCALE GENOMIC DNA]</scope>
    <source>
        <strain evidence="10 11">P105</strain>
    </source>
</reference>
<dbReference type="InterPro" id="IPR039421">
    <property type="entry name" value="Type_1_exporter"/>
</dbReference>
<evidence type="ECO:0000256" key="4">
    <source>
        <dbReference type="ARBA" id="ARBA00022840"/>
    </source>
</evidence>
<dbReference type="PROSITE" id="PS50929">
    <property type="entry name" value="ABC_TM1F"/>
    <property type="match status" value="1"/>
</dbReference>
<dbReference type="InterPro" id="IPR027417">
    <property type="entry name" value="P-loop_NTPase"/>
</dbReference>
<dbReference type="Gene3D" id="1.20.1560.10">
    <property type="entry name" value="ABC transporter type 1, transmembrane domain"/>
    <property type="match status" value="1"/>
</dbReference>
<feature type="transmembrane region" description="Helical" evidence="7">
    <location>
        <begin position="62"/>
        <end position="82"/>
    </location>
</feature>
<evidence type="ECO:0000313" key="11">
    <source>
        <dbReference type="Proteomes" id="UP000593892"/>
    </source>
</evidence>
<comment type="subcellular location">
    <subcellularLocation>
        <location evidence="1">Cell membrane</location>
        <topology evidence="1">Multi-pass membrane protein</topology>
    </subcellularLocation>
</comment>
<evidence type="ECO:0000256" key="6">
    <source>
        <dbReference type="ARBA" id="ARBA00023136"/>
    </source>
</evidence>
<dbReference type="Gene3D" id="3.40.50.300">
    <property type="entry name" value="P-loop containing nucleotide triphosphate hydrolases"/>
    <property type="match status" value="1"/>
</dbReference>
<evidence type="ECO:0000259" key="8">
    <source>
        <dbReference type="PROSITE" id="PS50893"/>
    </source>
</evidence>
<dbReference type="PANTHER" id="PTHR43394">
    <property type="entry name" value="ATP-DEPENDENT PERMEASE MDL1, MITOCHONDRIAL"/>
    <property type="match status" value="1"/>
</dbReference>
<dbReference type="InterPro" id="IPR036640">
    <property type="entry name" value="ABC1_TM_sf"/>
</dbReference>
<dbReference type="SUPFAM" id="SSF52540">
    <property type="entry name" value="P-loop containing nucleoside triphosphate hydrolases"/>
    <property type="match status" value="1"/>
</dbReference>
<proteinExistence type="predicted"/>
<feature type="transmembrane region" description="Helical" evidence="7">
    <location>
        <begin position="253"/>
        <end position="272"/>
    </location>
</feature>
<dbReference type="Proteomes" id="UP000593892">
    <property type="component" value="Chromosome"/>
</dbReference>
<protein>
    <submittedName>
        <fullName evidence="10">ATP-binding cassette domain-containing protein</fullName>
    </submittedName>
</protein>
<keyword evidence="2 7" id="KW-0812">Transmembrane</keyword>
<dbReference type="GO" id="GO:0005524">
    <property type="term" value="F:ATP binding"/>
    <property type="evidence" value="ECO:0007669"/>
    <property type="project" value="UniProtKB-KW"/>
</dbReference>
<evidence type="ECO:0000256" key="5">
    <source>
        <dbReference type="ARBA" id="ARBA00022989"/>
    </source>
</evidence>
<dbReference type="AlphaFoldDB" id="A0A7S7NVJ9"/>
<dbReference type="InterPro" id="IPR011527">
    <property type="entry name" value="ABC1_TM_dom"/>
</dbReference>
<keyword evidence="6 7" id="KW-0472">Membrane</keyword>
<keyword evidence="4 10" id="KW-0067">ATP-binding</keyword>
<dbReference type="KEGG" id="pfer:IRI77_11805"/>
<evidence type="ECO:0000259" key="9">
    <source>
        <dbReference type="PROSITE" id="PS50929"/>
    </source>
</evidence>
<feature type="transmembrane region" description="Helical" evidence="7">
    <location>
        <begin position="25"/>
        <end position="50"/>
    </location>
</feature>
<dbReference type="GO" id="GO:0016887">
    <property type="term" value="F:ATP hydrolysis activity"/>
    <property type="evidence" value="ECO:0007669"/>
    <property type="project" value="InterPro"/>
</dbReference>
<dbReference type="GO" id="GO:0015421">
    <property type="term" value="F:ABC-type oligopeptide transporter activity"/>
    <property type="evidence" value="ECO:0007669"/>
    <property type="project" value="TreeGrafter"/>
</dbReference>
<dbReference type="PROSITE" id="PS50893">
    <property type="entry name" value="ABC_TRANSPORTER_2"/>
    <property type="match status" value="1"/>
</dbReference>
<evidence type="ECO:0000313" key="10">
    <source>
        <dbReference type="EMBL" id="QOY90597.1"/>
    </source>
</evidence>
<feature type="transmembrane region" description="Helical" evidence="7">
    <location>
        <begin position="169"/>
        <end position="188"/>
    </location>
</feature>
<evidence type="ECO:0000256" key="7">
    <source>
        <dbReference type="SAM" id="Phobius"/>
    </source>
</evidence>
<dbReference type="Pfam" id="PF00005">
    <property type="entry name" value="ABC_tran"/>
    <property type="match status" value="1"/>
</dbReference>
<evidence type="ECO:0000256" key="2">
    <source>
        <dbReference type="ARBA" id="ARBA00022692"/>
    </source>
</evidence>
<dbReference type="SMART" id="SM00382">
    <property type="entry name" value="AAA"/>
    <property type="match status" value="1"/>
</dbReference>
<keyword evidence="5 7" id="KW-1133">Transmembrane helix</keyword>
<dbReference type="GO" id="GO:0005886">
    <property type="term" value="C:plasma membrane"/>
    <property type="evidence" value="ECO:0007669"/>
    <property type="project" value="UniProtKB-SubCell"/>
</dbReference>
<sequence length="540" mass="58671">MHQLQTTTPPFQRLRSMLRLESRELWVTVVYSASIGLISLAVPVAVQAVVNTVAFGTLLQPLVVLTLLAFAALCFSVVLHAGRMWVVELIQRRVFVRLAGEVTSKLVHVSPAALQSHHGPELVNRFLDVVTVQKAGASLLIDGLSVLMQSVIGMVLLAVYHPWLLAFDVLLLAAIGFILFPVGAGAVATSMKESGAKYALVAWMEEVARHPLGFKTRAGEALAIGRTNDLVVQYLGFRSAHFRILMRQVTGSFMLQAIASSALLGVGGWLVIQRQLTLGQLVAAEIVVALVVSGFTKFGKHLESFYDLMAAVDKLGYLTDLPVERAGGALLPKSGKPAELRIAGIRIPAGERVALTGQTGSGKSTLVDTFYGMAPADAQRVEIDGLDLREIHLGDLRSQVALVRMPEIFEGSVLENLRLGNEELPVLEARRVLDAVGLLERVTAFPKGLETTLSTGGAPLSHGQRVQLELARAIAQQPRLLILDECLDRLDDLPQRRDLLDFLFRKDAPWTIVAVTQSAEIAERCGRQLNVREHIVSEVA</sequence>
<feature type="domain" description="ABC transmembrane type-1" evidence="9">
    <location>
        <begin position="26"/>
        <end position="307"/>
    </location>
</feature>
<keyword evidence="3" id="KW-0547">Nucleotide-binding</keyword>
<evidence type="ECO:0000256" key="3">
    <source>
        <dbReference type="ARBA" id="ARBA00022741"/>
    </source>
</evidence>
<keyword evidence="11" id="KW-1185">Reference proteome</keyword>
<organism evidence="10 11">
    <name type="scientific">Paludibaculum fermentans</name>
    <dbReference type="NCBI Taxonomy" id="1473598"/>
    <lineage>
        <taxon>Bacteria</taxon>
        <taxon>Pseudomonadati</taxon>
        <taxon>Acidobacteriota</taxon>
        <taxon>Terriglobia</taxon>
        <taxon>Bryobacterales</taxon>
        <taxon>Bryobacteraceae</taxon>
        <taxon>Paludibaculum</taxon>
    </lineage>
</organism>
<feature type="transmembrane region" description="Helical" evidence="7">
    <location>
        <begin position="144"/>
        <end position="163"/>
    </location>
</feature>
<evidence type="ECO:0000256" key="1">
    <source>
        <dbReference type="ARBA" id="ARBA00004651"/>
    </source>
</evidence>
<gene>
    <name evidence="10" type="ORF">IRI77_11805</name>
</gene>
<name>A0A7S7NVJ9_PALFE</name>
<dbReference type="InterPro" id="IPR003439">
    <property type="entry name" value="ABC_transporter-like_ATP-bd"/>
</dbReference>
<dbReference type="RefSeq" id="WP_194452257.1">
    <property type="nucleotide sequence ID" value="NZ_CP063849.1"/>
</dbReference>
<dbReference type="InterPro" id="IPR003593">
    <property type="entry name" value="AAA+_ATPase"/>
</dbReference>